<keyword evidence="2 5" id="KW-0378">Hydrolase</keyword>
<reference evidence="5 6" key="1">
    <citation type="journal article" date="2011" name="Stand. Genomic Sci.">
        <title>Complete genome sequence of Syntrophobotulus glycolicus type strain (FlGlyR).</title>
        <authorList>
            <person name="Han C."/>
            <person name="Mwirichia R."/>
            <person name="Chertkov O."/>
            <person name="Held B."/>
            <person name="Lapidus A."/>
            <person name="Nolan M."/>
            <person name="Lucas S."/>
            <person name="Hammon N."/>
            <person name="Deshpande S."/>
            <person name="Cheng J.F."/>
            <person name="Tapia R."/>
            <person name="Goodwin L."/>
            <person name="Pitluck S."/>
            <person name="Huntemann M."/>
            <person name="Liolios K."/>
            <person name="Ivanova N."/>
            <person name="Pagani I."/>
            <person name="Mavromatis K."/>
            <person name="Ovchinikova G."/>
            <person name="Pati A."/>
            <person name="Chen A."/>
            <person name="Palaniappan K."/>
            <person name="Land M."/>
            <person name="Hauser L."/>
            <person name="Brambilla E.M."/>
            <person name="Rohde M."/>
            <person name="Spring S."/>
            <person name="Sikorski J."/>
            <person name="Goker M."/>
            <person name="Woyke T."/>
            <person name="Bristow J."/>
            <person name="Eisen J.A."/>
            <person name="Markowitz V."/>
            <person name="Hugenholtz P."/>
            <person name="Kyrpides N.C."/>
            <person name="Klenk H.P."/>
            <person name="Detter J.C."/>
        </authorList>
    </citation>
    <scope>NUCLEOTIDE SEQUENCE [LARGE SCALE GENOMIC DNA]</scope>
    <source>
        <strain evidence="6">DSM 8271 / FlGlyR</strain>
    </source>
</reference>
<evidence type="ECO:0000256" key="2">
    <source>
        <dbReference type="ARBA" id="ARBA00022801"/>
    </source>
</evidence>
<dbReference type="PANTHER" id="PTHR30005:SF0">
    <property type="entry name" value="RETROGRADE REGULATION PROTEIN 2"/>
    <property type="match status" value="1"/>
</dbReference>
<sequence length="498" mass="55849">MKKVAVIDIGSNSMRLVMLEVTANGFKVVDDMKETVRLGRGLQESGMIGEEAMNKAMQTLSLFKGVCEVNHASVLAVATAAVRKARNGADLLERIQKDTSIEVTLISGEEEAGYDFAGVINSIDLSDFVLVDIGGGSIELVLVKGREIKEAVSLAVGSLDLTQRFKLADEVSFGQEEDLLKFLRTAFAKVKWLKKEKPCVLVGVGGIIRNIGKIDRKRKGYLPDIAHNYKLSKNDVAEIYQLLKSKNLLERSSIEGLSKERADIMVGACAVVRELMEYTGIKKLRTSGYGLREGLVFKHYINQGRRFDDVLESSLQTVLDMHHENKEHAYHVYHLYDEIFKELTDVHKINGDFSKINKTAALLHDIGVSIGFYNHHEHTFYMILNAGICGIDHRELVLSAYVAASHRLKKFRFNFEEYQLLLKKEDKEYAQKAGILLQIANSLDRGQVSAIKEVVCEVDKKTVMMRTIKARDAELEIKDAMQAAEMFKKAFGKELVII</sequence>
<evidence type="ECO:0000259" key="3">
    <source>
        <dbReference type="Pfam" id="PF02541"/>
    </source>
</evidence>
<dbReference type="Gene3D" id="1.10.3210.10">
    <property type="entry name" value="Hypothetical protein af1432"/>
    <property type="match status" value="1"/>
</dbReference>
<dbReference type="EMBL" id="CP002547">
    <property type="protein sequence ID" value="ADY54520.1"/>
    <property type="molecule type" value="Genomic_DNA"/>
</dbReference>
<dbReference type="eggNOG" id="COG0248">
    <property type="taxonomic scope" value="Bacteria"/>
</dbReference>
<dbReference type="RefSeq" id="WP_013623391.1">
    <property type="nucleotide sequence ID" value="NC_015172.1"/>
</dbReference>
<dbReference type="PIRSF" id="PIRSF001267">
    <property type="entry name" value="Pyrophosphatase_GppA_Ppx"/>
    <property type="match status" value="1"/>
</dbReference>
<dbReference type="Proteomes" id="UP000007488">
    <property type="component" value="Chromosome"/>
</dbReference>
<keyword evidence="6" id="KW-1185">Reference proteome</keyword>
<dbReference type="InterPro" id="IPR003695">
    <property type="entry name" value="Ppx_GppA_N"/>
</dbReference>
<evidence type="ECO:0000313" key="6">
    <source>
        <dbReference type="Proteomes" id="UP000007488"/>
    </source>
</evidence>
<dbReference type="OrthoDB" id="9807195at2"/>
<dbReference type="HOGENOM" id="CLU_025908_4_2_9"/>
<gene>
    <name evidence="5" type="ordered locus">Sgly_0149</name>
</gene>
<dbReference type="InterPro" id="IPR030673">
    <property type="entry name" value="PyroPPase_GppA_Ppx"/>
</dbReference>
<feature type="domain" description="Ppx/GppA phosphatase N-terminal" evidence="3">
    <location>
        <begin position="20"/>
        <end position="298"/>
    </location>
</feature>
<comment type="similarity">
    <text evidence="1">Belongs to the GppA/Ppx family.</text>
</comment>
<reference evidence="6" key="2">
    <citation type="submission" date="2011-02" db="EMBL/GenBank/DDBJ databases">
        <title>The complete genome of Syntrophobotulus glycolicus DSM 8271.</title>
        <authorList>
            <person name="Lucas S."/>
            <person name="Copeland A."/>
            <person name="Lapidus A."/>
            <person name="Bruce D."/>
            <person name="Goodwin L."/>
            <person name="Pitluck S."/>
            <person name="Kyrpides N."/>
            <person name="Mavromatis K."/>
            <person name="Pagani I."/>
            <person name="Ivanova N."/>
            <person name="Mikhailova N."/>
            <person name="Chertkov O."/>
            <person name="Held B."/>
            <person name="Detter J.C."/>
            <person name="Tapia R."/>
            <person name="Han C."/>
            <person name="Land M."/>
            <person name="Hauser L."/>
            <person name="Markowitz V."/>
            <person name="Cheng J.-F."/>
            <person name="Hugenholtz P."/>
            <person name="Woyke T."/>
            <person name="Wu D."/>
            <person name="Spring S."/>
            <person name="Schroeder M."/>
            <person name="Brambilla E."/>
            <person name="Klenk H.-P."/>
            <person name="Eisen J.A."/>
        </authorList>
    </citation>
    <scope>NUCLEOTIDE SEQUENCE [LARGE SCALE GENOMIC DNA]</scope>
    <source>
        <strain evidence="6">DSM 8271 / FlGlyR</strain>
    </source>
</reference>
<dbReference type="GO" id="GO:0008894">
    <property type="term" value="F:guanosine-5'-triphosphate,3'-diphosphate diphosphatase activity"/>
    <property type="evidence" value="ECO:0007669"/>
    <property type="project" value="UniProtKB-EC"/>
</dbReference>
<evidence type="ECO:0000313" key="5">
    <source>
        <dbReference type="EMBL" id="ADY54520.1"/>
    </source>
</evidence>
<proteinExistence type="inferred from homology"/>
<evidence type="ECO:0000256" key="1">
    <source>
        <dbReference type="ARBA" id="ARBA00007125"/>
    </source>
</evidence>
<dbReference type="Gene3D" id="3.30.420.40">
    <property type="match status" value="1"/>
</dbReference>
<dbReference type="CDD" id="cd24052">
    <property type="entry name" value="ASKHA_NBD_HpPPX-GppA-like"/>
    <property type="match status" value="1"/>
</dbReference>
<organism evidence="5 6">
    <name type="scientific">Syntrophobotulus glycolicus (strain DSM 8271 / FlGlyR)</name>
    <dbReference type="NCBI Taxonomy" id="645991"/>
    <lineage>
        <taxon>Bacteria</taxon>
        <taxon>Bacillati</taxon>
        <taxon>Bacillota</taxon>
        <taxon>Clostridia</taxon>
        <taxon>Eubacteriales</taxon>
        <taxon>Desulfitobacteriaceae</taxon>
        <taxon>Syntrophobotulus</taxon>
    </lineage>
</organism>
<dbReference type="SUPFAM" id="SSF53067">
    <property type="entry name" value="Actin-like ATPase domain"/>
    <property type="match status" value="2"/>
</dbReference>
<accession>F0SVP4</accession>
<dbReference type="InterPro" id="IPR048950">
    <property type="entry name" value="Ppx_GppA_C"/>
</dbReference>
<dbReference type="Gene3D" id="3.30.420.150">
    <property type="entry name" value="Exopolyphosphatase. Domain 2"/>
    <property type="match status" value="1"/>
</dbReference>
<protein>
    <submittedName>
        <fullName evidence="5">Ppx/GppA phosphatase</fullName>
        <ecNumber evidence="5">3.6.1.40</ecNumber>
    </submittedName>
</protein>
<evidence type="ECO:0000259" key="4">
    <source>
        <dbReference type="Pfam" id="PF21447"/>
    </source>
</evidence>
<dbReference type="Pfam" id="PF02541">
    <property type="entry name" value="Ppx-GppA"/>
    <property type="match status" value="1"/>
</dbReference>
<dbReference type="PANTHER" id="PTHR30005">
    <property type="entry name" value="EXOPOLYPHOSPHATASE"/>
    <property type="match status" value="1"/>
</dbReference>
<dbReference type="SUPFAM" id="SSF109604">
    <property type="entry name" value="HD-domain/PDEase-like"/>
    <property type="match status" value="1"/>
</dbReference>
<feature type="domain" description="Ppx/GppA phosphatase C-terminal" evidence="4">
    <location>
        <begin position="312"/>
        <end position="460"/>
    </location>
</feature>
<name>F0SVP4_SYNGF</name>
<dbReference type="InterPro" id="IPR050273">
    <property type="entry name" value="GppA/Ppx_hydrolase"/>
</dbReference>
<dbReference type="AlphaFoldDB" id="F0SVP4"/>
<dbReference type="Pfam" id="PF21447">
    <property type="entry name" value="Ppx-GppA_III"/>
    <property type="match status" value="1"/>
</dbReference>
<dbReference type="InterPro" id="IPR043129">
    <property type="entry name" value="ATPase_NBD"/>
</dbReference>
<dbReference type="KEGG" id="sgy:Sgly_0149"/>
<dbReference type="EC" id="3.6.1.40" evidence="5"/>
<dbReference type="STRING" id="645991.Sgly_0149"/>